<dbReference type="Gene3D" id="2.160.20.10">
    <property type="entry name" value="Single-stranded right-handed beta-helix, Pectin lyase-like"/>
    <property type="match status" value="1"/>
</dbReference>
<gene>
    <name evidence="4" type="ORF">IAA73_01485</name>
</gene>
<proteinExistence type="predicted"/>
<comment type="caution">
    <text evidence="4">The sequence shown here is derived from an EMBL/GenBank/DDBJ whole genome shotgun (WGS) entry which is preliminary data.</text>
</comment>
<reference evidence="4" key="1">
    <citation type="submission" date="2020-10" db="EMBL/GenBank/DDBJ databases">
        <authorList>
            <person name="Gilroy R."/>
        </authorList>
    </citation>
    <scope>NUCLEOTIDE SEQUENCE</scope>
    <source>
        <strain evidence="4">G3-3990</strain>
    </source>
</reference>
<feature type="chain" id="PRO_5039094884" evidence="3">
    <location>
        <begin position="24"/>
        <end position="469"/>
    </location>
</feature>
<dbReference type="SUPFAM" id="SSF51126">
    <property type="entry name" value="Pectin lyase-like"/>
    <property type="match status" value="1"/>
</dbReference>
<protein>
    <submittedName>
        <fullName evidence="4">Pectate lyase</fullName>
    </submittedName>
</protein>
<feature type="signal peptide" evidence="3">
    <location>
        <begin position="1"/>
        <end position="23"/>
    </location>
</feature>
<dbReference type="GO" id="GO:0016829">
    <property type="term" value="F:lyase activity"/>
    <property type="evidence" value="ECO:0007669"/>
    <property type="project" value="UniProtKB-KW"/>
</dbReference>
<keyword evidence="3" id="KW-0732">Signal</keyword>
<dbReference type="InterPro" id="IPR012334">
    <property type="entry name" value="Pectin_lyas_fold"/>
</dbReference>
<organism evidence="4 5">
    <name type="scientific">Candidatus Gallipaludibacter merdavium</name>
    <dbReference type="NCBI Taxonomy" id="2840839"/>
    <lineage>
        <taxon>Bacteria</taxon>
        <taxon>Pseudomonadati</taxon>
        <taxon>Bacteroidota</taxon>
        <taxon>Bacteroidia</taxon>
        <taxon>Bacteroidales</taxon>
        <taxon>Candidatus Gallipaludibacter</taxon>
    </lineage>
</organism>
<reference evidence="4" key="2">
    <citation type="journal article" date="2021" name="PeerJ">
        <title>Extensive microbial diversity within the chicken gut microbiome revealed by metagenomics and culture.</title>
        <authorList>
            <person name="Gilroy R."/>
            <person name="Ravi A."/>
            <person name="Getino M."/>
            <person name="Pursley I."/>
            <person name="Horton D.L."/>
            <person name="Alikhan N.F."/>
            <person name="Baker D."/>
            <person name="Gharbi K."/>
            <person name="Hall N."/>
            <person name="Watson M."/>
            <person name="Adriaenssens E.M."/>
            <person name="Foster-Nyarko E."/>
            <person name="Jarju S."/>
            <person name="Secka A."/>
            <person name="Antonio M."/>
            <person name="Oren A."/>
            <person name="Chaudhuri R.R."/>
            <person name="La Ragione R."/>
            <person name="Hildebrand F."/>
            <person name="Pallen M.J."/>
        </authorList>
    </citation>
    <scope>NUCLEOTIDE SEQUENCE</scope>
    <source>
        <strain evidence="4">G3-3990</strain>
    </source>
</reference>
<dbReference type="PANTHER" id="PTHR42970:SF1">
    <property type="entry name" value="PECTATE LYASE C-RELATED"/>
    <property type="match status" value="1"/>
</dbReference>
<dbReference type="EMBL" id="JADIMG010000010">
    <property type="protein sequence ID" value="MBO8458995.1"/>
    <property type="molecule type" value="Genomic_DNA"/>
</dbReference>
<evidence type="ECO:0000256" key="3">
    <source>
        <dbReference type="SAM" id="SignalP"/>
    </source>
</evidence>
<dbReference type="AlphaFoldDB" id="A0A9D9HS21"/>
<evidence type="ECO:0000313" key="4">
    <source>
        <dbReference type="EMBL" id="MBO8458995.1"/>
    </source>
</evidence>
<name>A0A9D9HS21_9BACT</name>
<dbReference type="GO" id="GO:0046872">
    <property type="term" value="F:metal ion binding"/>
    <property type="evidence" value="ECO:0007669"/>
    <property type="project" value="UniProtKB-KW"/>
</dbReference>
<evidence type="ECO:0000313" key="5">
    <source>
        <dbReference type="Proteomes" id="UP000823641"/>
    </source>
</evidence>
<dbReference type="InterPro" id="IPR011050">
    <property type="entry name" value="Pectin_lyase_fold/virulence"/>
</dbReference>
<dbReference type="Proteomes" id="UP000823641">
    <property type="component" value="Unassembled WGS sequence"/>
</dbReference>
<evidence type="ECO:0000256" key="2">
    <source>
        <dbReference type="ARBA" id="ARBA00023180"/>
    </source>
</evidence>
<keyword evidence="4" id="KW-0456">Lyase</keyword>
<dbReference type="PANTHER" id="PTHR42970">
    <property type="entry name" value="PECTATE LYASE C-RELATED"/>
    <property type="match status" value="1"/>
</dbReference>
<dbReference type="InterPro" id="IPR052063">
    <property type="entry name" value="Polysaccharide_Lyase_1"/>
</dbReference>
<sequence length="469" mass="51720">MKRIIAFAVIVMGVLGISAQTPAFPGAYGGGMYTTGGRGGKVLYVTSLEDGETKDVGTFRWAVSQKYPRIVMFKVSGTIHLKRKLSIKSGDLTIAGQSAPGDGICIADQEVTLGADNIIVRFMRFRPGHSDLEAESDAINGRGLKNIIIDHCSMSWSVDECASFYDNKNFTMQWCFIAESLCNTGHSKGAHGYGGIWGGENASFHHNLIANHLSRNPRFNGWKRSGLKYKSTLDEERVDFRNNVVFNWGNNSSYGGESAGHYNIVANYFKAGMATPSSKRERITQIDIDKTDSIVPNYGLYYIADNYVFGADEPKGNDWSHVSVKEGVKKKKAKMDKPFAYTPIMQHTAEASLMAVAVYGGASYQRDAVDQRLAQEVMTGVSRYKGSVTGKPGIIDSPEDVGGYPEYKSTEAPVDTNQDGIPDGWLEEHFPGKLSTDKNEEGYTYLEVYLNSLVENITEQQYQGAFYNE</sequence>
<evidence type="ECO:0000256" key="1">
    <source>
        <dbReference type="ARBA" id="ARBA00022723"/>
    </source>
</evidence>
<accession>A0A9D9HS21</accession>
<keyword evidence="1" id="KW-0479">Metal-binding</keyword>
<keyword evidence="2" id="KW-0325">Glycoprotein</keyword>